<dbReference type="Pfam" id="PF20656">
    <property type="entry name" value="MS_N"/>
    <property type="match status" value="1"/>
</dbReference>
<dbReference type="InterPro" id="IPR006252">
    <property type="entry name" value="Malate_synthA"/>
</dbReference>
<dbReference type="InterPro" id="IPR001465">
    <property type="entry name" value="Malate_synthase_TIM"/>
</dbReference>
<dbReference type="PROSITE" id="PS00510">
    <property type="entry name" value="MALATE_SYNTHASE"/>
    <property type="match status" value="1"/>
</dbReference>
<feature type="domain" description="Malate synthase N-terminal" evidence="11">
    <location>
        <begin position="12"/>
        <end position="66"/>
    </location>
</feature>
<dbReference type="CDD" id="cd00727">
    <property type="entry name" value="malate_synt_A"/>
    <property type="match status" value="1"/>
</dbReference>
<dbReference type="PANTHER" id="PTHR42902:SF1">
    <property type="entry name" value="MALATE SYNTHASE 1-RELATED"/>
    <property type="match status" value="1"/>
</dbReference>
<dbReference type="Gene3D" id="3.20.20.360">
    <property type="entry name" value="Malate synthase, domain 3"/>
    <property type="match status" value="1"/>
</dbReference>
<evidence type="ECO:0000256" key="9">
    <source>
        <dbReference type="RuleBase" id="RU000555"/>
    </source>
</evidence>
<evidence type="ECO:0000256" key="6">
    <source>
        <dbReference type="ARBA" id="ARBA00047918"/>
    </source>
</evidence>
<comment type="pathway">
    <text evidence="9">Carbohydrate metabolism; glyoxylate cycle; (S)-malate from isocitrate: step 2/2.</text>
</comment>
<dbReference type="AlphaFoldDB" id="A0A265N9K8"/>
<dbReference type="InterPro" id="IPR011076">
    <property type="entry name" value="Malate_synth_sf"/>
</dbReference>
<accession>A0A265N9K8</accession>
<evidence type="ECO:0000256" key="4">
    <source>
        <dbReference type="ARBA" id="ARBA00022532"/>
    </source>
</evidence>
<organism evidence="13 14">
    <name type="scientific">Virgibacillus indicus</name>
    <dbReference type="NCBI Taxonomy" id="2024554"/>
    <lineage>
        <taxon>Bacteria</taxon>
        <taxon>Bacillati</taxon>
        <taxon>Bacillota</taxon>
        <taxon>Bacilli</taxon>
        <taxon>Bacillales</taxon>
        <taxon>Bacillaceae</taxon>
        <taxon>Virgibacillus</taxon>
    </lineage>
</organism>
<dbReference type="Proteomes" id="UP000216498">
    <property type="component" value="Unassembled WGS sequence"/>
</dbReference>
<dbReference type="Pfam" id="PF20659">
    <property type="entry name" value="MS_C"/>
    <property type="match status" value="1"/>
</dbReference>
<dbReference type="InterPro" id="IPR019830">
    <property type="entry name" value="Malate_synthase_CS"/>
</dbReference>
<dbReference type="PIRSF" id="PIRSF001363">
    <property type="entry name" value="Malate_synth"/>
    <property type="match status" value="1"/>
</dbReference>
<evidence type="ECO:0000313" key="14">
    <source>
        <dbReference type="Proteomes" id="UP000216498"/>
    </source>
</evidence>
<comment type="similarity">
    <text evidence="1 9">Belongs to the malate synthase family.</text>
</comment>
<dbReference type="InterPro" id="IPR048356">
    <property type="entry name" value="MS_N"/>
</dbReference>
<dbReference type="Pfam" id="PF01274">
    <property type="entry name" value="MS_TIM-barrel"/>
    <property type="match status" value="1"/>
</dbReference>
<dbReference type="UniPathway" id="UPA00703">
    <property type="reaction ID" value="UER00720"/>
</dbReference>
<evidence type="ECO:0000259" key="11">
    <source>
        <dbReference type="Pfam" id="PF20656"/>
    </source>
</evidence>
<evidence type="ECO:0000259" key="10">
    <source>
        <dbReference type="Pfam" id="PF01274"/>
    </source>
</evidence>
<dbReference type="SUPFAM" id="SSF51645">
    <property type="entry name" value="Malate synthase G"/>
    <property type="match status" value="1"/>
</dbReference>
<evidence type="ECO:0000256" key="1">
    <source>
        <dbReference type="ARBA" id="ARBA00006394"/>
    </source>
</evidence>
<feature type="active site" description="Proton donor" evidence="8">
    <location>
        <position position="441"/>
    </location>
</feature>
<comment type="catalytic activity">
    <reaction evidence="6 9">
        <text>glyoxylate + acetyl-CoA + H2O = (S)-malate + CoA + H(+)</text>
        <dbReference type="Rhea" id="RHEA:18181"/>
        <dbReference type="ChEBI" id="CHEBI:15377"/>
        <dbReference type="ChEBI" id="CHEBI:15378"/>
        <dbReference type="ChEBI" id="CHEBI:15589"/>
        <dbReference type="ChEBI" id="CHEBI:36655"/>
        <dbReference type="ChEBI" id="CHEBI:57287"/>
        <dbReference type="ChEBI" id="CHEBI:57288"/>
        <dbReference type="EC" id="2.3.3.9"/>
    </reaction>
</comment>
<dbReference type="NCBIfam" id="TIGR01344">
    <property type="entry name" value="malate_syn_A"/>
    <property type="match status" value="1"/>
</dbReference>
<dbReference type="OrthoDB" id="9768429at2"/>
<dbReference type="GO" id="GO:0005737">
    <property type="term" value="C:cytoplasm"/>
    <property type="evidence" value="ECO:0007669"/>
    <property type="project" value="TreeGrafter"/>
</dbReference>
<proteinExistence type="inferred from homology"/>
<sequence>MLIKNTEVQITSEERYEEILTPEALEFIGKLHNHFDERRRNLLEIRKKLQEKLNEGGKLDFLKETKDVRDDQWEIDPLPRDLQDRRVEITGPVNRKMIINALNSGAKTFMADFEDATSPTWENMMQGQINLRDAIRKQIDFQAENGKSYSLNDDPAVLMVRPRGWHLEEKNIRVNNKPLSASLVDFGLYLFHNAKELLHRGTGPYFYLPKLENHLEARLWNDIFVFVQNDLGIPQGTIKATVLIETITAAFEMDEILYELKEHSAGLNCGRWDYIFSYIKKFQTDPDVILPDRSIVTMEVPFMRSYSLLAIKTCHKRGAPAIGGMAAQIPVKNNDQANEAAFNKVRADKEREVNDGHDGTWVAHPGMVQLVRDVFDKGMPAPNQISRKREDVKVTAADLVEIPKGAITEQGLRTNINVGILYIAAWLSGSGAVPINNLMEDAATAEISRAQVWQWIRHPKGILSDGRDITLELVETILEEEITQIKGNEGELNFRKGNYEKAAQIFHNLINQDLFEEFLTLPAYGQLLKGGNE</sequence>
<name>A0A265N9K8_9BACI</name>
<feature type="domain" description="Malate synthase TIM barrel" evidence="10">
    <location>
        <begin position="157"/>
        <end position="402"/>
    </location>
</feature>
<keyword evidence="5 9" id="KW-0808">Transferase</keyword>
<dbReference type="FunFam" id="3.20.20.360:FF:000001">
    <property type="entry name" value="Malate synthase"/>
    <property type="match status" value="1"/>
</dbReference>
<evidence type="ECO:0000256" key="3">
    <source>
        <dbReference type="ARBA" id="ARBA00022435"/>
    </source>
</evidence>
<keyword evidence="3 9" id="KW-0329">Glyoxylate bypass</keyword>
<gene>
    <name evidence="13" type="ORF">CIL03_10505</name>
</gene>
<evidence type="ECO:0000313" key="13">
    <source>
        <dbReference type="EMBL" id="OZU88710.1"/>
    </source>
</evidence>
<dbReference type="PANTHER" id="PTHR42902">
    <property type="entry name" value="MALATE SYNTHASE"/>
    <property type="match status" value="1"/>
</dbReference>
<evidence type="ECO:0000256" key="5">
    <source>
        <dbReference type="ARBA" id="ARBA00022679"/>
    </source>
</evidence>
<comment type="caution">
    <text evidence="13">The sequence shown here is derived from an EMBL/GenBank/DDBJ whole genome shotgun (WGS) entry which is preliminary data.</text>
</comment>
<dbReference type="FunFam" id="1.20.1220.12:FF:000001">
    <property type="entry name" value="Malate synthase"/>
    <property type="match status" value="1"/>
</dbReference>
<feature type="domain" description="Malate synthase C-terminal" evidence="12">
    <location>
        <begin position="407"/>
        <end position="527"/>
    </location>
</feature>
<dbReference type="GO" id="GO:0006099">
    <property type="term" value="P:tricarboxylic acid cycle"/>
    <property type="evidence" value="ECO:0007669"/>
    <property type="project" value="UniProtKB-KW"/>
</dbReference>
<keyword evidence="14" id="KW-1185">Reference proteome</keyword>
<dbReference type="InterPro" id="IPR048355">
    <property type="entry name" value="MS_C"/>
</dbReference>
<evidence type="ECO:0000256" key="7">
    <source>
        <dbReference type="ARBA" id="ARBA00068441"/>
    </source>
</evidence>
<protein>
    <recommendedName>
        <fullName evidence="7 9">Malate synthase</fullName>
        <ecNumber evidence="2 9">2.3.3.9</ecNumber>
    </recommendedName>
</protein>
<dbReference type="GO" id="GO:0004474">
    <property type="term" value="F:malate synthase activity"/>
    <property type="evidence" value="ECO:0007669"/>
    <property type="project" value="UniProtKB-EC"/>
</dbReference>
<reference evidence="13 14" key="1">
    <citation type="submission" date="2017-08" db="EMBL/GenBank/DDBJ databases">
        <title>Virgibacillus indicus sp. nov. and Virgibacillus profoundi sp. nov, two moderately halophilic bacteria isolated from marine sediment by using the Microfluidic Streak Plate.</title>
        <authorList>
            <person name="Xu B."/>
            <person name="Hu B."/>
            <person name="Wang J."/>
            <person name="Zhu Y."/>
            <person name="Huang L."/>
            <person name="Du W."/>
            <person name="Huang Y."/>
        </authorList>
    </citation>
    <scope>NUCLEOTIDE SEQUENCE [LARGE SCALE GENOMIC DNA]</scope>
    <source>
        <strain evidence="13 14">IO3-P2-C2</strain>
    </source>
</reference>
<dbReference type="InterPro" id="IPR046363">
    <property type="entry name" value="MS_N_TIM-barrel_dom"/>
</dbReference>
<dbReference type="EMBL" id="NPMS01000004">
    <property type="protein sequence ID" value="OZU88710.1"/>
    <property type="molecule type" value="Genomic_DNA"/>
</dbReference>
<evidence type="ECO:0000256" key="8">
    <source>
        <dbReference type="PIRSR" id="PIRSR001363-1"/>
    </source>
</evidence>
<keyword evidence="4 9" id="KW-0816">Tricarboxylic acid cycle</keyword>
<evidence type="ECO:0000259" key="12">
    <source>
        <dbReference type="Pfam" id="PF20659"/>
    </source>
</evidence>
<dbReference type="GO" id="GO:0006097">
    <property type="term" value="P:glyoxylate cycle"/>
    <property type="evidence" value="ECO:0007669"/>
    <property type="project" value="UniProtKB-UniPathway"/>
</dbReference>
<dbReference type="EC" id="2.3.3.9" evidence="2 9"/>
<dbReference type="Gene3D" id="1.20.1220.12">
    <property type="entry name" value="Malate synthase, domain III"/>
    <property type="match status" value="1"/>
</dbReference>
<dbReference type="InterPro" id="IPR044856">
    <property type="entry name" value="Malate_synth_C_sf"/>
</dbReference>
<evidence type="ECO:0000256" key="2">
    <source>
        <dbReference type="ARBA" id="ARBA00012636"/>
    </source>
</evidence>
<dbReference type="RefSeq" id="WP_094885802.1">
    <property type="nucleotide sequence ID" value="NZ_NPMS01000004.1"/>
</dbReference>
<feature type="active site" description="Proton acceptor" evidence="8">
    <location>
        <position position="161"/>
    </location>
</feature>